<reference evidence="1" key="2">
    <citation type="journal article" date="2022" name="New Phytol.">
        <title>Evolutionary transition to the ectomycorrhizal habit in the genomes of a hyperdiverse lineage of mushroom-forming fungi.</title>
        <authorList>
            <person name="Looney B."/>
            <person name="Miyauchi S."/>
            <person name="Morin E."/>
            <person name="Drula E."/>
            <person name="Courty P.E."/>
            <person name="Kohler A."/>
            <person name="Kuo A."/>
            <person name="LaButti K."/>
            <person name="Pangilinan J."/>
            <person name="Lipzen A."/>
            <person name="Riley R."/>
            <person name="Andreopoulos W."/>
            <person name="He G."/>
            <person name="Johnson J."/>
            <person name="Nolan M."/>
            <person name="Tritt A."/>
            <person name="Barry K.W."/>
            <person name="Grigoriev I.V."/>
            <person name="Nagy L.G."/>
            <person name="Hibbett D."/>
            <person name="Henrissat B."/>
            <person name="Matheny P.B."/>
            <person name="Labbe J."/>
            <person name="Martin F.M."/>
        </authorList>
    </citation>
    <scope>NUCLEOTIDE SEQUENCE</scope>
    <source>
        <strain evidence="1">HHB10654</strain>
    </source>
</reference>
<sequence length="527" mass="59198">MAEKVLTLLDYFSCAVVFLVVAVYARHRLVRWASLPYPPGPRGLPLLGNLFDFPSNAPWLTYNTWAKKYGDVVSLNAAGRVVVILNSITAARELLEKRGSVYADRPTIVLLQLMDMNFHLALSRYPFPWRDRRKLIDRSFRPSATAQYRDMQKRKTKQFLRKLLSQPEEFRVHITHCITAIMMSINYDYDLKETGDRYLTLNKEVSTIATESILPGSTIVNNLPFLKYLPGWLPGMGFQERAQRGLVLYQEMVNSPFDYVKEQWKKGAAGRSFTADNMKSAWALGREDDEDSEVKNSAATTNAAGIETVSACITLARTWMITIVKTGSVVTSLFLMLASYPDIQRKAQAELDAVVGRDRLPGWDDRANLPYVQAICNELLRWQPATPLGVSHATTEDDVYDGHFIPKGAVVLVNAWAILHDPSIYPSPEMFSPERHLTPDGNVKEDPLLTSAFGFGRRMCPGRHLAEATLWIIVASVLSNFNVTKAKDDSGKEIPVNVAYTDGLVSVPEPFQCSILPRDDKAARLTY</sequence>
<dbReference type="EMBL" id="MU277211">
    <property type="protein sequence ID" value="KAI0061723.1"/>
    <property type="molecule type" value="Genomic_DNA"/>
</dbReference>
<organism evidence="1 2">
    <name type="scientific">Artomyces pyxidatus</name>
    <dbReference type="NCBI Taxonomy" id="48021"/>
    <lineage>
        <taxon>Eukaryota</taxon>
        <taxon>Fungi</taxon>
        <taxon>Dikarya</taxon>
        <taxon>Basidiomycota</taxon>
        <taxon>Agaricomycotina</taxon>
        <taxon>Agaricomycetes</taxon>
        <taxon>Russulales</taxon>
        <taxon>Auriscalpiaceae</taxon>
        <taxon>Artomyces</taxon>
    </lineage>
</organism>
<keyword evidence="2" id="KW-1185">Reference proteome</keyword>
<name>A0ACB8SYY3_9AGAM</name>
<protein>
    <submittedName>
        <fullName evidence="1">Cytochrome P450</fullName>
    </submittedName>
</protein>
<evidence type="ECO:0000313" key="2">
    <source>
        <dbReference type="Proteomes" id="UP000814140"/>
    </source>
</evidence>
<proteinExistence type="predicted"/>
<gene>
    <name evidence="1" type="ORF">BV25DRAFT_1948293</name>
</gene>
<comment type="caution">
    <text evidence="1">The sequence shown here is derived from an EMBL/GenBank/DDBJ whole genome shotgun (WGS) entry which is preliminary data.</text>
</comment>
<reference evidence="1" key="1">
    <citation type="submission" date="2021-03" db="EMBL/GenBank/DDBJ databases">
        <authorList>
            <consortium name="DOE Joint Genome Institute"/>
            <person name="Ahrendt S."/>
            <person name="Looney B.P."/>
            <person name="Miyauchi S."/>
            <person name="Morin E."/>
            <person name="Drula E."/>
            <person name="Courty P.E."/>
            <person name="Chicoki N."/>
            <person name="Fauchery L."/>
            <person name="Kohler A."/>
            <person name="Kuo A."/>
            <person name="Labutti K."/>
            <person name="Pangilinan J."/>
            <person name="Lipzen A."/>
            <person name="Riley R."/>
            <person name="Andreopoulos W."/>
            <person name="He G."/>
            <person name="Johnson J."/>
            <person name="Barry K.W."/>
            <person name="Grigoriev I.V."/>
            <person name="Nagy L."/>
            <person name="Hibbett D."/>
            <person name="Henrissat B."/>
            <person name="Matheny P.B."/>
            <person name="Labbe J."/>
            <person name="Martin F."/>
        </authorList>
    </citation>
    <scope>NUCLEOTIDE SEQUENCE</scope>
    <source>
        <strain evidence="1">HHB10654</strain>
    </source>
</reference>
<evidence type="ECO:0000313" key="1">
    <source>
        <dbReference type="EMBL" id="KAI0061723.1"/>
    </source>
</evidence>
<dbReference type="Proteomes" id="UP000814140">
    <property type="component" value="Unassembled WGS sequence"/>
</dbReference>
<accession>A0ACB8SYY3</accession>